<evidence type="ECO:0000313" key="6">
    <source>
        <dbReference type="EMBL" id="KAK2074368.1"/>
    </source>
</evidence>
<evidence type="ECO:0000259" key="5">
    <source>
        <dbReference type="Pfam" id="PF01778"/>
    </source>
</evidence>
<sequence>MSLPNVSADLVWEIVRSNNAYLVKRNTFGGVQFSRDPYNLTNKHSRKHAGFINEKAVGVLPNEKGGVVVISKKIKSAHQPAKSSHRVTHGGNKTNRKTFKSIASQVAKSGYRADLRAAAIARASAIRRSQRPTKPDPQRKLRGNAAKKAAAVN</sequence>
<feature type="region of interest" description="Disordered" evidence="4">
    <location>
        <begin position="75"/>
        <end position="96"/>
    </location>
</feature>
<name>A0AAD9IBD7_9PEZI</name>
<keyword evidence="3" id="KW-0687">Ribonucleoprotein</keyword>
<gene>
    <name evidence="6" type="ORF">P8C59_008577</name>
</gene>
<feature type="compositionally biased region" description="Basic residues" evidence="4">
    <location>
        <begin position="83"/>
        <end position="96"/>
    </location>
</feature>
<evidence type="ECO:0000256" key="2">
    <source>
        <dbReference type="ARBA" id="ARBA00022980"/>
    </source>
</evidence>
<feature type="region of interest" description="Disordered" evidence="4">
    <location>
        <begin position="124"/>
        <end position="153"/>
    </location>
</feature>
<evidence type="ECO:0000256" key="3">
    <source>
        <dbReference type="ARBA" id="ARBA00023274"/>
    </source>
</evidence>
<feature type="domain" description="Ribosomal eL28/Mak16" evidence="5">
    <location>
        <begin position="10"/>
        <end position="129"/>
    </location>
</feature>
<comment type="caution">
    <text evidence="6">The sequence shown here is derived from an EMBL/GenBank/DDBJ whole genome shotgun (WGS) entry which is preliminary data.</text>
</comment>
<dbReference type="GO" id="GO:0005840">
    <property type="term" value="C:ribosome"/>
    <property type="evidence" value="ECO:0007669"/>
    <property type="project" value="UniProtKB-KW"/>
</dbReference>
<dbReference type="GO" id="GO:0003735">
    <property type="term" value="F:structural constituent of ribosome"/>
    <property type="evidence" value="ECO:0007669"/>
    <property type="project" value="InterPro"/>
</dbReference>
<dbReference type="Proteomes" id="UP001217918">
    <property type="component" value="Unassembled WGS sequence"/>
</dbReference>
<dbReference type="InterPro" id="IPR029004">
    <property type="entry name" value="Ribosomal_eL28/Mak16"/>
</dbReference>
<keyword evidence="2" id="KW-0689">Ribosomal protein</keyword>
<proteinExistence type="inferred from homology"/>
<dbReference type="InterPro" id="IPR002672">
    <property type="entry name" value="Ribosomal_eL28"/>
</dbReference>
<evidence type="ECO:0000256" key="4">
    <source>
        <dbReference type="SAM" id="MobiDB-lite"/>
    </source>
</evidence>
<dbReference type="AlphaFoldDB" id="A0AAD9IBD7"/>
<accession>A0AAD9IBD7</accession>
<dbReference type="PANTHER" id="PTHR10544">
    <property type="entry name" value="60S RIBOSOMAL PROTEIN L28"/>
    <property type="match status" value="1"/>
</dbReference>
<reference evidence="6" key="1">
    <citation type="journal article" date="2023" name="Mol. Plant Microbe Interact.">
        <title>Elucidating the Obligate Nature and Biological Capacity of an Invasive Fungal Corn Pathogen.</title>
        <authorList>
            <person name="MacCready J.S."/>
            <person name="Roggenkamp E.M."/>
            <person name="Gdanetz K."/>
            <person name="Chilvers M.I."/>
        </authorList>
    </citation>
    <scope>NUCLEOTIDE SEQUENCE</scope>
    <source>
        <strain evidence="6">PM02</strain>
    </source>
</reference>
<dbReference type="GO" id="GO:1990904">
    <property type="term" value="C:ribonucleoprotein complex"/>
    <property type="evidence" value="ECO:0007669"/>
    <property type="project" value="UniProtKB-KW"/>
</dbReference>
<dbReference type="Gene3D" id="3.30.390.110">
    <property type="match status" value="1"/>
</dbReference>
<organism evidence="6 7">
    <name type="scientific">Phyllachora maydis</name>
    <dbReference type="NCBI Taxonomy" id="1825666"/>
    <lineage>
        <taxon>Eukaryota</taxon>
        <taxon>Fungi</taxon>
        <taxon>Dikarya</taxon>
        <taxon>Ascomycota</taxon>
        <taxon>Pezizomycotina</taxon>
        <taxon>Sordariomycetes</taxon>
        <taxon>Sordariomycetidae</taxon>
        <taxon>Phyllachorales</taxon>
        <taxon>Phyllachoraceae</taxon>
        <taxon>Phyllachora</taxon>
    </lineage>
</organism>
<protein>
    <recommendedName>
        <fullName evidence="5">Ribosomal eL28/Mak16 domain-containing protein</fullName>
    </recommendedName>
</protein>
<dbReference type="Pfam" id="PF01778">
    <property type="entry name" value="Ribosomal_L28e"/>
    <property type="match status" value="1"/>
</dbReference>
<dbReference type="FunFam" id="3.30.390.110:FF:000002">
    <property type="entry name" value="60S ribosomal protein L28"/>
    <property type="match status" value="1"/>
</dbReference>
<comment type="similarity">
    <text evidence="1">Belongs to the eukaryotic ribosomal protein eL28 family.</text>
</comment>
<keyword evidence="7" id="KW-1185">Reference proteome</keyword>
<evidence type="ECO:0000256" key="1">
    <source>
        <dbReference type="ARBA" id="ARBA00007926"/>
    </source>
</evidence>
<dbReference type="GO" id="GO:0006412">
    <property type="term" value="P:translation"/>
    <property type="evidence" value="ECO:0007669"/>
    <property type="project" value="InterPro"/>
</dbReference>
<dbReference type="EMBL" id="JAQQPM010000008">
    <property type="protein sequence ID" value="KAK2074368.1"/>
    <property type="molecule type" value="Genomic_DNA"/>
</dbReference>
<evidence type="ECO:0000313" key="7">
    <source>
        <dbReference type="Proteomes" id="UP001217918"/>
    </source>
</evidence>